<comment type="caution">
    <text evidence="6">The sequence shown here is derived from an EMBL/GenBank/DDBJ whole genome shotgun (WGS) entry which is preliminary data.</text>
</comment>
<dbReference type="Pfam" id="PF13296">
    <property type="entry name" value="T6SS_Vgr"/>
    <property type="match status" value="1"/>
</dbReference>
<dbReference type="NCBIfam" id="TIGR01646">
    <property type="entry name" value="vgr_GE"/>
    <property type="match status" value="1"/>
</dbReference>
<dbReference type="SUPFAM" id="SSF69279">
    <property type="entry name" value="Phage tail proteins"/>
    <property type="match status" value="2"/>
</dbReference>
<dbReference type="Pfam" id="PF04717">
    <property type="entry name" value="Phage_base_V"/>
    <property type="match status" value="1"/>
</dbReference>
<protein>
    <submittedName>
        <fullName evidence="6">Type VI secretion system tip protein VgrG</fullName>
    </submittedName>
</protein>
<keyword evidence="2" id="KW-0175">Coiled coil</keyword>
<feature type="coiled-coil region" evidence="2">
    <location>
        <begin position="575"/>
        <end position="602"/>
    </location>
</feature>
<evidence type="ECO:0000313" key="7">
    <source>
        <dbReference type="Proteomes" id="UP000306327"/>
    </source>
</evidence>
<feature type="domain" description="DUF2345" evidence="4">
    <location>
        <begin position="615"/>
        <end position="762"/>
    </location>
</feature>
<dbReference type="RefSeq" id="WP_137273466.1">
    <property type="nucleotide sequence ID" value="NZ_QGAL01000012.1"/>
</dbReference>
<organism evidence="6 7">
    <name type="scientific">Enterobacter cancerogenus</name>
    <dbReference type="NCBI Taxonomy" id="69218"/>
    <lineage>
        <taxon>Bacteria</taxon>
        <taxon>Pseudomonadati</taxon>
        <taxon>Pseudomonadota</taxon>
        <taxon>Gammaproteobacteria</taxon>
        <taxon>Enterobacterales</taxon>
        <taxon>Enterobacteriaceae</taxon>
        <taxon>Enterobacter</taxon>
        <taxon>Enterobacter cloacae complex</taxon>
    </lineage>
</organism>
<evidence type="ECO:0000259" key="5">
    <source>
        <dbReference type="Pfam" id="PF13296"/>
    </source>
</evidence>
<dbReference type="InterPro" id="IPR028244">
    <property type="entry name" value="T6SS_Rhs_Vgr_dom"/>
</dbReference>
<dbReference type="Proteomes" id="UP000306327">
    <property type="component" value="Unassembled WGS sequence"/>
</dbReference>
<evidence type="ECO:0000259" key="3">
    <source>
        <dbReference type="Pfam" id="PF04717"/>
    </source>
</evidence>
<dbReference type="InterPro" id="IPR018769">
    <property type="entry name" value="VgrG2_DUF2345"/>
</dbReference>
<dbReference type="Pfam" id="PF05954">
    <property type="entry name" value="Phage_GPD"/>
    <property type="match status" value="1"/>
</dbReference>
<feature type="domain" description="Gp5/Type VI secretion system Vgr protein OB-fold" evidence="3">
    <location>
        <begin position="407"/>
        <end position="475"/>
    </location>
</feature>
<evidence type="ECO:0000259" key="4">
    <source>
        <dbReference type="Pfam" id="PF10106"/>
    </source>
</evidence>
<evidence type="ECO:0000256" key="1">
    <source>
        <dbReference type="ARBA" id="ARBA00005558"/>
    </source>
</evidence>
<dbReference type="Gene3D" id="2.30.110.50">
    <property type="match status" value="1"/>
</dbReference>
<feature type="domain" description="Putative type VI secretion system Rhs element associated Vgr" evidence="5">
    <location>
        <begin position="495"/>
        <end position="596"/>
    </location>
</feature>
<dbReference type="InterPro" id="IPR006531">
    <property type="entry name" value="Gp5/Vgr_OB"/>
</dbReference>
<dbReference type="Gene3D" id="4.10.220.110">
    <property type="match status" value="1"/>
</dbReference>
<evidence type="ECO:0000256" key="2">
    <source>
        <dbReference type="SAM" id="Coils"/>
    </source>
</evidence>
<comment type="similarity">
    <text evidence="1">Belongs to the VgrG protein family.</text>
</comment>
<dbReference type="Gene3D" id="2.40.50.230">
    <property type="entry name" value="Gp5 N-terminal domain"/>
    <property type="match status" value="1"/>
</dbReference>
<dbReference type="Gene3D" id="3.55.50.10">
    <property type="entry name" value="Baseplate protein-like domains"/>
    <property type="match status" value="1"/>
</dbReference>
<accession>A0AB38NY82</accession>
<dbReference type="InterPro" id="IPR037026">
    <property type="entry name" value="Vgr_OB-fold_dom_sf"/>
</dbReference>
<name>A0AB38NY82_9ENTR</name>
<dbReference type="NCBIfam" id="TIGR03361">
    <property type="entry name" value="VI_Rhs_Vgr"/>
    <property type="match status" value="1"/>
</dbReference>
<reference evidence="6 7" key="1">
    <citation type="journal article" date="2019" name="Sci. Rep.">
        <title>Differences in resource use lead to coexistence of seed-transmitted microbial populations.</title>
        <authorList>
            <person name="Torres-Cortes G."/>
            <person name="Garcia B.J."/>
            <person name="Compant S."/>
            <person name="Rezki S."/>
            <person name="Jones P."/>
            <person name="Preveaux A."/>
            <person name="Briand M."/>
            <person name="Roulet A."/>
            <person name="Bouchez O."/>
            <person name="Jacobson D."/>
            <person name="Barret M."/>
        </authorList>
    </citation>
    <scope>NUCLEOTIDE SEQUENCE [LARGE SCALE GENOMIC DNA]</scope>
    <source>
        <strain evidence="6 7">CFBP13530</strain>
    </source>
</reference>
<dbReference type="InterPro" id="IPR006533">
    <property type="entry name" value="T6SS_Vgr_RhsGE"/>
</dbReference>
<evidence type="ECO:0000313" key="6">
    <source>
        <dbReference type="EMBL" id="TKK13760.1"/>
    </source>
</evidence>
<sequence>MSLKNTLSETLTSSLNRYRLDIPSCTSPLDVEEFSGRECMSALYLYTIRFTSVDHDISAEQLLNKSATLSMGTGSLAAMTGMKVIHGTVTHFRRISGSADQSTYQILVEPFFALLGRQFRTHRFFVNKSVPEVVEQVLQEHGLHGWEYEFNLKQGYPKREQINQYQESDLTFIQRLLAEVGIFYWFTLQEDTQSEVVHFADAQRALMFGKTLPVNSPSGMSDSGTDSVWGLNVSHNVVEANVTTKDYNHRDAQSVLQSAPADMTRGDGEGITYGEVYHYRLRHLERGDKIDPQAETANFYARLDHERFLADQTLITAASTDSTLSPAQVLTITDSLPPTLPETLQAPVLIVSTHFTASRKDALRVDIIAVPYSETLCWRPPLLPRPKVTGTMTARVTSAKANDIYAWQDASGLYRVKFDADRDDKSQGQESMPVRLAKPYGGDVYGFHFPLIQGTEVAIAFHEGDPDRPYIAHALHDSRHVDHVTEKNSTRNVIRTPANNKLRMEDKRGAEHIKLSTEYGGKTQLNLGHNVDAGRKLRGEGFELRTDSWGALRGGKGLFITADAQSLASGKMLEMQDTLDRLKQAGDEMDSLSRDAQSAKADPAQIDQQLAFMREQIDQLKEAVAVLSAPKGVAISSGKHLQLTANRNLIVNAGADADMGVMKRLFIGVGEGLSLFVRKLGMKIISNQGPVTIQAQNDQLQLLARKDLEIVSTDDEIHIIAKKKIIINAGGSYLTLDPCRIEFGTNGDFEVKAADFMYSGPASMKADHPDYPPLQSNVRQSLNLKIMQSPNAQGISWAGMPYTLYADGAPLKNGVLDERGQIPIDHQVVTQNYKLEMANGVTYQIPVVEAYSNPEQGKLANRGFHHHASQADAEISSPSSHTEHRNIYADLLDGRIDKEECQ</sequence>
<dbReference type="AlphaFoldDB" id="A0AB38NY82"/>
<dbReference type="EMBL" id="QGAL01000012">
    <property type="protein sequence ID" value="TKK13760.1"/>
    <property type="molecule type" value="Genomic_DNA"/>
</dbReference>
<dbReference type="Pfam" id="PF10106">
    <property type="entry name" value="DUF2345"/>
    <property type="match status" value="1"/>
</dbReference>
<proteinExistence type="inferred from homology"/>
<dbReference type="SUPFAM" id="SSF69255">
    <property type="entry name" value="gp5 N-terminal domain-like"/>
    <property type="match status" value="1"/>
</dbReference>
<dbReference type="InterPro" id="IPR017847">
    <property type="entry name" value="T6SS_RhsGE_Vgr_subset"/>
</dbReference>
<gene>
    <name evidence="6" type="ORF">EcCFBP13530_22385</name>
</gene>